<evidence type="ECO:0000313" key="2">
    <source>
        <dbReference type="EMBL" id="KAK3389897.1"/>
    </source>
</evidence>
<keyword evidence="3" id="KW-1185">Reference proteome</keyword>
<evidence type="ECO:0000313" key="3">
    <source>
        <dbReference type="Proteomes" id="UP001285441"/>
    </source>
</evidence>
<gene>
    <name evidence="2" type="ORF">B0H63DRAFT_519128</name>
</gene>
<reference evidence="2" key="2">
    <citation type="submission" date="2023-06" db="EMBL/GenBank/DDBJ databases">
        <authorList>
            <consortium name="Lawrence Berkeley National Laboratory"/>
            <person name="Haridas S."/>
            <person name="Hensen N."/>
            <person name="Bonometti L."/>
            <person name="Westerberg I."/>
            <person name="Brannstrom I.O."/>
            <person name="Guillou S."/>
            <person name="Cros-Aarteil S."/>
            <person name="Calhoun S."/>
            <person name="Kuo A."/>
            <person name="Mondo S."/>
            <person name="Pangilinan J."/>
            <person name="Riley R."/>
            <person name="LaButti K."/>
            <person name="Andreopoulos B."/>
            <person name="Lipzen A."/>
            <person name="Chen C."/>
            <person name="Yanf M."/>
            <person name="Daum C."/>
            <person name="Ng V."/>
            <person name="Clum A."/>
            <person name="Steindorff A."/>
            <person name="Ohm R."/>
            <person name="Martin F."/>
            <person name="Silar P."/>
            <person name="Natvig D."/>
            <person name="Lalanne C."/>
            <person name="Gautier V."/>
            <person name="Ament-velasquez S.L."/>
            <person name="Kruys A."/>
            <person name="Hutchinson M.I."/>
            <person name="Powell A.J."/>
            <person name="Barry K."/>
            <person name="Miller A.N."/>
            <person name="Grigoriev I.V."/>
            <person name="Debuchy R."/>
            <person name="Gladieux P."/>
            <person name="Thoren M.H."/>
            <person name="Johannesson H."/>
        </authorList>
    </citation>
    <scope>NUCLEOTIDE SEQUENCE</scope>
    <source>
        <strain evidence="2">CBS 232.78</strain>
    </source>
</reference>
<comment type="caution">
    <text evidence="2">The sequence shown here is derived from an EMBL/GenBank/DDBJ whole genome shotgun (WGS) entry which is preliminary data.</text>
</comment>
<keyword evidence="1" id="KW-0732">Signal</keyword>
<name>A0AAE0NY79_9PEZI</name>
<feature type="chain" id="PRO_5042234112" evidence="1">
    <location>
        <begin position="29"/>
        <end position="202"/>
    </location>
</feature>
<evidence type="ECO:0000256" key="1">
    <source>
        <dbReference type="SAM" id="SignalP"/>
    </source>
</evidence>
<accession>A0AAE0NY79</accession>
<dbReference type="AlphaFoldDB" id="A0AAE0NY79"/>
<feature type="signal peptide" evidence="1">
    <location>
        <begin position="1"/>
        <end position="28"/>
    </location>
</feature>
<proteinExistence type="predicted"/>
<protein>
    <submittedName>
        <fullName evidence="2">Uncharacterized protein</fullName>
    </submittedName>
</protein>
<organism evidence="2 3">
    <name type="scientific">Podospora didyma</name>
    <dbReference type="NCBI Taxonomy" id="330526"/>
    <lineage>
        <taxon>Eukaryota</taxon>
        <taxon>Fungi</taxon>
        <taxon>Dikarya</taxon>
        <taxon>Ascomycota</taxon>
        <taxon>Pezizomycotina</taxon>
        <taxon>Sordariomycetes</taxon>
        <taxon>Sordariomycetidae</taxon>
        <taxon>Sordariales</taxon>
        <taxon>Podosporaceae</taxon>
        <taxon>Podospora</taxon>
    </lineage>
</organism>
<dbReference type="Proteomes" id="UP001285441">
    <property type="component" value="Unassembled WGS sequence"/>
</dbReference>
<reference evidence="2" key="1">
    <citation type="journal article" date="2023" name="Mol. Phylogenet. Evol.">
        <title>Genome-scale phylogeny and comparative genomics of the fungal order Sordariales.</title>
        <authorList>
            <person name="Hensen N."/>
            <person name="Bonometti L."/>
            <person name="Westerberg I."/>
            <person name="Brannstrom I.O."/>
            <person name="Guillou S."/>
            <person name="Cros-Aarteil S."/>
            <person name="Calhoun S."/>
            <person name="Haridas S."/>
            <person name="Kuo A."/>
            <person name="Mondo S."/>
            <person name="Pangilinan J."/>
            <person name="Riley R."/>
            <person name="LaButti K."/>
            <person name="Andreopoulos B."/>
            <person name="Lipzen A."/>
            <person name="Chen C."/>
            <person name="Yan M."/>
            <person name="Daum C."/>
            <person name="Ng V."/>
            <person name="Clum A."/>
            <person name="Steindorff A."/>
            <person name="Ohm R.A."/>
            <person name="Martin F."/>
            <person name="Silar P."/>
            <person name="Natvig D.O."/>
            <person name="Lalanne C."/>
            <person name="Gautier V."/>
            <person name="Ament-Velasquez S.L."/>
            <person name="Kruys A."/>
            <person name="Hutchinson M.I."/>
            <person name="Powell A.J."/>
            <person name="Barry K."/>
            <person name="Miller A.N."/>
            <person name="Grigoriev I.V."/>
            <person name="Debuchy R."/>
            <person name="Gladieux P."/>
            <person name="Hiltunen Thoren M."/>
            <person name="Johannesson H."/>
        </authorList>
    </citation>
    <scope>NUCLEOTIDE SEQUENCE</scope>
    <source>
        <strain evidence="2">CBS 232.78</strain>
    </source>
</reference>
<dbReference type="EMBL" id="JAULSW010000002">
    <property type="protein sequence ID" value="KAK3389897.1"/>
    <property type="molecule type" value="Genomic_DNA"/>
</dbReference>
<sequence>MLMHKTTSPTAAPCFLRLFLIFWFTAQSDFHDGGIYTKLAEILSPSSTDDEKESFSDSETTEFLLSQKPRRSAWLRLQTPALYLSNLMLLQVVFILSLQNFQLSQDKSRDPSSTVVSPANGVMEYQEKIFKGGFSTTGTLDLDNNFFRHFTYYIDAIYQPIIYYTDVSPISFYISLLLSVEEARRVAEESGFDYSSVEDDPI</sequence>